<sequence length="162" mass="18405">MIESIRISSSRTNLFKIVFLPLSIGILYFSSNILSSISFRYWDSISIILLVLLPIALFYLLISLSLTTVKIVNREVHLTNLFPKDKRIINITDIKSYLSKEISLGFLDPLSLNKFFILTYVNSKGGYSKVVVLAPSRFSGNSDIPKQIYTLQQAPNQVPNNW</sequence>
<dbReference type="Proteomes" id="UP001354989">
    <property type="component" value="Plasmid pPP1"/>
</dbReference>
<dbReference type="EMBL" id="AP025293">
    <property type="protein sequence ID" value="BDD00541.1"/>
    <property type="molecule type" value="Genomic_DNA"/>
</dbReference>
<keyword evidence="1" id="KW-0812">Transmembrane</keyword>
<feature type="transmembrane region" description="Helical" evidence="1">
    <location>
        <begin position="12"/>
        <end position="29"/>
    </location>
</feature>
<evidence type="ECO:0000313" key="3">
    <source>
        <dbReference type="Proteomes" id="UP001354989"/>
    </source>
</evidence>
<keyword evidence="1" id="KW-1133">Transmembrane helix</keyword>
<keyword evidence="1" id="KW-0472">Membrane</keyword>
<keyword evidence="3" id="KW-1185">Reference proteome</keyword>
<evidence type="ECO:0000313" key="2">
    <source>
        <dbReference type="EMBL" id="BDD00541.1"/>
    </source>
</evidence>
<proteinExistence type="predicted"/>
<feature type="transmembrane region" description="Helical" evidence="1">
    <location>
        <begin position="41"/>
        <end position="62"/>
    </location>
</feature>
<gene>
    <name evidence="2" type="ORF">PEPS_28210</name>
</gene>
<protein>
    <recommendedName>
        <fullName evidence="4">PH domain-containing protein</fullName>
    </recommendedName>
</protein>
<keyword evidence="2" id="KW-0614">Plasmid</keyword>
<reference evidence="2 3" key="1">
    <citation type="submission" date="2021-12" db="EMBL/GenBank/DDBJ databases">
        <title>Genome sequencing of bacteria with rrn-lacking chromosome and rrn-plasmid.</title>
        <authorList>
            <person name="Anda M."/>
            <person name="Iwasaki W."/>
        </authorList>
    </citation>
    <scope>NUCLEOTIDE SEQUENCE [LARGE SCALE GENOMIC DNA]</scope>
    <source>
        <strain evidence="2 3">NBRC 101262</strain>
        <plasmid evidence="2 3">pPP1</plasmid>
    </source>
</reference>
<evidence type="ECO:0000256" key="1">
    <source>
        <dbReference type="SAM" id="Phobius"/>
    </source>
</evidence>
<organism evidence="2 3">
    <name type="scientific">Persicobacter psychrovividus</name>
    <dbReference type="NCBI Taxonomy" id="387638"/>
    <lineage>
        <taxon>Bacteria</taxon>
        <taxon>Pseudomonadati</taxon>
        <taxon>Bacteroidota</taxon>
        <taxon>Cytophagia</taxon>
        <taxon>Cytophagales</taxon>
        <taxon>Persicobacteraceae</taxon>
        <taxon>Persicobacter</taxon>
    </lineage>
</organism>
<accession>A0ABN6LBF9</accession>
<evidence type="ECO:0008006" key="4">
    <source>
        <dbReference type="Google" id="ProtNLM"/>
    </source>
</evidence>
<name>A0ABN6LBF9_9BACT</name>
<geneLocation type="plasmid" evidence="2 3">
    <name>pPP1</name>
</geneLocation>